<comment type="caution">
    <text evidence="2">The sequence shown here is derived from an EMBL/GenBank/DDBJ whole genome shotgun (WGS) entry which is preliminary data.</text>
</comment>
<organism evidence="2 3">
    <name type="scientific">Cuneatibacter caecimuris</name>
    <dbReference type="NCBI Taxonomy" id="1796618"/>
    <lineage>
        <taxon>Bacteria</taxon>
        <taxon>Bacillati</taxon>
        <taxon>Bacillota</taxon>
        <taxon>Clostridia</taxon>
        <taxon>Lachnospirales</taxon>
        <taxon>Lachnospiraceae</taxon>
        <taxon>Cuneatibacter</taxon>
    </lineage>
</organism>
<accession>A0A4Q7PKB5</accession>
<dbReference type="RefSeq" id="WP_130434803.1">
    <property type="nucleotide sequence ID" value="NZ_SGXF01000002.1"/>
</dbReference>
<feature type="compositionally biased region" description="Basic residues" evidence="1">
    <location>
        <begin position="652"/>
        <end position="662"/>
    </location>
</feature>
<proteinExistence type="predicted"/>
<keyword evidence="3" id="KW-1185">Reference proteome</keyword>
<name>A0A4Q7PKB5_9FIRM</name>
<dbReference type="InterPro" id="IPR024234">
    <property type="entry name" value="DUF3801"/>
</dbReference>
<dbReference type="Pfam" id="PF12687">
    <property type="entry name" value="DUF3801"/>
    <property type="match status" value="1"/>
</dbReference>
<evidence type="ECO:0000313" key="2">
    <source>
        <dbReference type="EMBL" id="RZT01164.1"/>
    </source>
</evidence>
<dbReference type="Proteomes" id="UP000292927">
    <property type="component" value="Unassembled WGS sequence"/>
</dbReference>
<evidence type="ECO:0000313" key="3">
    <source>
        <dbReference type="Proteomes" id="UP000292927"/>
    </source>
</evidence>
<reference evidence="2 3" key="1">
    <citation type="submission" date="2019-02" db="EMBL/GenBank/DDBJ databases">
        <title>Genomic Encyclopedia of Type Strains, Phase IV (KMG-IV): sequencing the most valuable type-strain genomes for metagenomic binning, comparative biology and taxonomic classification.</title>
        <authorList>
            <person name="Goeker M."/>
        </authorList>
    </citation>
    <scope>NUCLEOTIDE SEQUENCE [LARGE SCALE GENOMIC DNA]</scope>
    <source>
        <strain evidence="2 3">DSM 29486</strain>
    </source>
</reference>
<dbReference type="OrthoDB" id="1919072at2"/>
<feature type="region of interest" description="Disordered" evidence="1">
    <location>
        <begin position="648"/>
        <end position="670"/>
    </location>
</feature>
<sequence>MNEVQDATQIIVASMRIGEELIKVPMKVGAGALEATQVLAKAFLIKRQERPKSGETKLTELIRREPGDLEVFKFPEKQLKEVQKALKEFKVLYSILPDLNKKDGFAEIMFPVSAASRINSIVNKLGFGKIGTLEEYARNADPEDLAEAQEQGVEVGMGRELQEIYSLNEYQRNLEDPTRTQIEVMRHMVLGEEESALKIKIPGEQRYIRVNKSGAYPLGNGSLLMFLDQDQEYSLYNMRGRQEGIRAGSELAAESFVPYQNQFYQRGSRRQQREQMLVSLRNLDQKEEIPDVSADANLQEYQRHFTLSGRLEIEVTPQTIMENRDAEMVVRVPGEHRHYVSIDKAGMYPLGNGNLLMYLSAEKNYRVYDEENEGQVLLTGNQVYESFEAAKQKMYPTAADRSEREALASRLRPTIAASRYKWDMVESSPDVRENNIVVQEEQVMMLPPVEIEIPSSKVFRVDGKQFSGWGDEVTAHVIPSAQKYSINLEPGVILEITGKPVRDGKTLSCSLYPEREYQVGQVEQSKVVYGNMKGNEIIDQYFSQSVLQALEENIVEISINQKLIYQVDGKNYAGYDNVQANFPIPEGREYLTRIPYHPKEYLLISKEEQPKIQGKTLYCKMSRDKIYQVKNLETGKISRISGKKLVDNYKKPQIRQKSKHSPKFREAKAR</sequence>
<evidence type="ECO:0000256" key="1">
    <source>
        <dbReference type="SAM" id="MobiDB-lite"/>
    </source>
</evidence>
<protein>
    <submittedName>
        <fullName evidence="2">Uncharacterized protein DUF3801</fullName>
    </submittedName>
</protein>
<dbReference type="AlphaFoldDB" id="A0A4Q7PKB5"/>
<gene>
    <name evidence="2" type="ORF">EV209_1606</name>
</gene>
<dbReference type="EMBL" id="SGXF01000002">
    <property type="protein sequence ID" value="RZT01164.1"/>
    <property type="molecule type" value="Genomic_DNA"/>
</dbReference>